<accession>A0A5A8D744</accession>
<comment type="caution">
    <text evidence="2">The sequence shown here is derived from an EMBL/GenBank/DDBJ whole genome shotgun (WGS) entry which is preliminary data.</text>
</comment>
<sequence length="291" mass="29243">MSGLFDDGEAALVFDDLLPDEDAQGQAPGSSGADSAGGDAPALSAAEQAEADLKAAAAALRPRKRRRAPFNETHLASRRGLGLLHEMACESLRGANPPIRIRTSKGREAEGMAACATLWRAWAQASYPGMTLADMLPRLAVMSGRGQVKAAAAAMREADAHLVEAQRDRVRVEGATPSKNGPSSARGAPAAAPPSAGTPSAATPSQPAGGAADGAPPSAGRATAGVGQDVIEEAEAAMRERAAAAVAGSSSGGAARAQASGAAAVVVGNDHDDDDDDEEDYAALGVNLDEF</sequence>
<proteinExistence type="predicted"/>
<evidence type="ECO:0000313" key="2">
    <source>
        <dbReference type="EMBL" id="KAA0159801.1"/>
    </source>
</evidence>
<gene>
    <name evidence="2" type="ORF">FNF28_05655</name>
</gene>
<organism evidence="2 3">
    <name type="scientific">Cafeteria roenbergensis</name>
    <name type="common">Marine flagellate</name>
    <dbReference type="NCBI Taxonomy" id="33653"/>
    <lineage>
        <taxon>Eukaryota</taxon>
        <taxon>Sar</taxon>
        <taxon>Stramenopiles</taxon>
        <taxon>Bigyra</taxon>
        <taxon>Opalozoa</taxon>
        <taxon>Bicosoecida</taxon>
        <taxon>Cafeteriaceae</taxon>
        <taxon>Cafeteria</taxon>
    </lineage>
</organism>
<protein>
    <recommendedName>
        <fullName evidence="4">Chromosome segregation in meiosis protein 3 domain-containing protein</fullName>
    </recommendedName>
</protein>
<name>A0A5A8D744_CAFRO</name>
<dbReference type="EMBL" id="VLTL01000120">
    <property type="protein sequence ID" value="KAA0159801.1"/>
    <property type="molecule type" value="Genomic_DNA"/>
</dbReference>
<feature type="compositionally biased region" description="Low complexity" evidence="1">
    <location>
        <begin position="243"/>
        <end position="267"/>
    </location>
</feature>
<evidence type="ECO:0008006" key="4">
    <source>
        <dbReference type="Google" id="ProtNLM"/>
    </source>
</evidence>
<feature type="compositionally biased region" description="Low complexity" evidence="1">
    <location>
        <begin position="181"/>
        <end position="222"/>
    </location>
</feature>
<reference evidence="2 3" key="1">
    <citation type="submission" date="2019-07" db="EMBL/GenBank/DDBJ databases">
        <title>Genomes of Cafeteria roenbergensis.</title>
        <authorList>
            <person name="Fischer M.G."/>
            <person name="Hackl T."/>
            <person name="Roman M."/>
        </authorList>
    </citation>
    <scope>NUCLEOTIDE SEQUENCE [LARGE SCALE GENOMIC DNA]</scope>
    <source>
        <strain evidence="2 3">RCC970-E3</strain>
    </source>
</reference>
<feature type="region of interest" description="Disordered" evidence="1">
    <location>
        <begin position="167"/>
        <end position="279"/>
    </location>
</feature>
<evidence type="ECO:0000256" key="1">
    <source>
        <dbReference type="SAM" id="MobiDB-lite"/>
    </source>
</evidence>
<dbReference type="Proteomes" id="UP000324907">
    <property type="component" value="Unassembled WGS sequence"/>
</dbReference>
<feature type="compositionally biased region" description="Low complexity" evidence="1">
    <location>
        <begin position="24"/>
        <end position="49"/>
    </location>
</feature>
<dbReference type="AlphaFoldDB" id="A0A5A8D744"/>
<evidence type="ECO:0000313" key="3">
    <source>
        <dbReference type="Proteomes" id="UP000324907"/>
    </source>
</evidence>
<feature type="region of interest" description="Disordered" evidence="1">
    <location>
        <begin position="15"/>
        <end position="49"/>
    </location>
</feature>